<comment type="caution">
    <text evidence="6">The sequence shown here is derived from an EMBL/GenBank/DDBJ whole genome shotgun (WGS) entry which is preliminary data.</text>
</comment>
<reference evidence="6 7" key="1">
    <citation type="submission" date="2016-07" db="EMBL/GenBank/DDBJ databases">
        <title>Pervasive Adenine N6-methylation of Active Genes in Fungi.</title>
        <authorList>
            <consortium name="DOE Joint Genome Institute"/>
            <person name="Mondo S.J."/>
            <person name="Dannebaum R.O."/>
            <person name="Kuo R.C."/>
            <person name="Labutti K."/>
            <person name="Haridas S."/>
            <person name="Kuo A."/>
            <person name="Salamov A."/>
            <person name="Ahrendt S.R."/>
            <person name="Lipzen A."/>
            <person name="Sullivan W."/>
            <person name="Andreopoulos W.B."/>
            <person name="Clum A."/>
            <person name="Lindquist E."/>
            <person name="Daum C."/>
            <person name="Ramamoorthy G.K."/>
            <person name="Gryganskyi A."/>
            <person name="Culley D."/>
            <person name="Magnuson J.K."/>
            <person name="James T.Y."/>
            <person name="O'Malley M.A."/>
            <person name="Stajich J.E."/>
            <person name="Spatafora J.W."/>
            <person name="Visel A."/>
            <person name="Grigoriev I.V."/>
        </authorList>
    </citation>
    <scope>NUCLEOTIDE SEQUENCE [LARGE SCALE GENOMIC DNA]</scope>
    <source>
        <strain evidence="6 7">NRRL 3116</strain>
    </source>
</reference>
<organism evidence="6 7">
    <name type="scientific">Lobosporangium transversale</name>
    <dbReference type="NCBI Taxonomy" id="64571"/>
    <lineage>
        <taxon>Eukaryota</taxon>
        <taxon>Fungi</taxon>
        <taxon>Fungi incertae sedis</taxon>
        <taxon>Mucoromycota</taxon>
        <taxon>Mortierellomycotina</taxon>
        <taxon>Mortierellomycetes</taxon>
        <taxon>Mortierellales</taxon>
        <taxon>Mortierellaceae</taxon>
        <taxon>Lobosporangium</taxon>
    </lineage>
</organism>
<evidence type="ECO:0000313" key="7">
    <source>
        <dbReference type="Proteomes" id="UP000193648"/>
    </source>
</evidence>
<dbReference type="InterPro" id="IPR002938">
    <property type="entry name" value="FAD-bd"/>
</dbReference>
<dbReference type="Proteomes" id="UP000193648">
    <property type="component" value="Unassembled WGS sequence"/>
</dbReference>
<proteinExistence type="inferred from homology"/>
<accession>A0A1Y2G5V2</accession>
<feature type="domain" description="FAD-binding" evidence="5">
    <location>
        <begin position="308"/>
        <end position="384"/>
    </location>
</feature>
<dbReference type="GeneID" id="33570108"/>
<dbReference type="InParanoid" id="A0A1Y2G5V2"/>
<keyword evidence="4" id="KW-0560">Oxidoreductase</keyword>
<dbReference type="EMBL" id="MCFF01000078">
    <property type="protein sequence ID" value="ORY96061.1"/>
    <property type="molecule type" value="Genomic_DNA"/>
</dbReference>
<dbReference type="PRINTS" id="PR00420">
    <property type="entry name" value="RNGMNOXGNASE"/>
</dbReference>
<keyword evidence="7" id="KW-1185">Reference proteome</keyword>
<evidence type="ECO:0000256" key="1">
    <source>
        <dbReference type="ARBA" id="ARBA00007992"/>
    </source>
</evidence>
<protein>
    <recommendedName>
        <fullName evidence="5">FAD-binding domain-containing protein</fullName>
    </recommendedName>
</protein>
<evidence type="ECO:0000313" key="6">
    <source>
        <dbReference type="EMBL" id="ORY96061.1"/>
    </source>
</evidence>
<evidence type="ECO:0000259" key="5">
    <source>
        <dbReference type="Pfam" id="PF01494"/>
    </source>
</evidence>
<dbReference type="InterPro" id="IPR050562">
    <property type="entry name" value="FAD_mOase_fung"/>
</dbReference>
<dbReference type="PANTHER" id="PTHR47356:SF2">
    <property type="entry name" value="FAD-BINDING DOMAIN-CONTAINING PROTEIN-RELATED"/>
    <property type="match status" value="1"/>
</dbReference>
<dbReference type="InterPro" id="IPR036188">
    <property type="entry name" value="FAD/NAD-bd_sf"/>
</dbReference>
<dbReference type="Gene3D" id="3.50.50.60">
    <property type="entry name" value="FAD/NAD(P)-binding domain"/>
    <property type="match status" value="1"/>
</dbReference>
<dbReference type="OrthoDB" id="655030at2759"/>
<dbReference type="Pfam" id="PF01494">
    <property type="entry name" value="FAD_binding_3"/>
    <property type="match status" value="2"/>
</dbReference>
<evidence type="ECO:0000256" key="2">
    <source>
        <dbReference type="ARBA" id="ARBA00022630"/>
    </source>
</evidence>
<dbReference type="SUPFAM" id="SSF51905">
    <property type="entry name" value="FAD/NAD(P)-binding domain"/>
    <property type="match status" value="1"/>
</dbReference>
<dbReference type="RefSeq" id="XP_021875488.1">
    <property type="nucleotide sequence ID" value="XM_022028265.1"/>
</dbReference>
<feature type="domain" description="FAD-binding" evidence="5">
    <location>
        <begin position="15"/>
        <end position="185"/>
    </location>
</feature>
<comment type="similarity">
    <text evidence="1">Belongs to the paxM FAD-dependent monooxygenase family.</text>
</comment>
<evidence type="ECO:0000256" key="4">
    <source>
        <dbReference type="ARBA" id="ARBA00023002"/>
    </source>
</evidence>
<dbReference type="GO" id="GO:0004497">
    <property type="term" value="F:monooxygenase activity"/>
    <property type="evidence" value="ECO:0007669"/>
    <property type="project" value="InterPro"/>
</dbReference>
<dbReference type="STRING" id="64571.A0A1Y2G5V2"/>
<keyword evidence="2" id="KW-0285">Flavoprotein</keyword>
<name>A0A1Y2G5V2_9FUNG</name>
<dbReference type="GO" id="GO:0071949">
    <property type="term" value="F:FAD binding"/>
    <property type="evidence" value="ECO:0007669"/>
    <property type="project" value="InterPro"/>
</dbReference>
<keyword evidence="3" id="KW-0274">FAD</keyword>
<sequence length="486" mass="53726">MPTDHPLIKPAKKPTVLIVGAGIGGLTLATLLHKADVPFQLYDRMTEIKPLGSALSLGVNVIPLMQQLGLYEEILSLSKRPKSVDNYSEDLQLQFSMSFQPSDEMSGFTGGILSRSLFHQLLFRQIPSDRIHMNKRVLSMQQNEHGVRLQFSDGSSADGDILVGADGAYSAVRQSLYQSLKRKDQLPEIDDGALPFSCVCLVGQTKPMDPEKFPELQDPACHFSIVVGDDKPYSWSTLTTKGNIYCWSVALNLDKESSKDHDSFRNTEWGPEAATAMCKDVRDFALPGGRGLGRKMTLGDLIDQTPLISKVMLEEKVFTTWHAGRTVLLGDACHKIHPASGAGAINAMQDAVALANWISILDTTTAEDIEMAFREYKEERYPAAVASFNAGQALSRLRGTSFKARFVRFLTRNMPAWMYRIAVKSMVANRPQVSFLPQIEDKGLEPPKYQPSLQKTLAIRKAREEAAAASASNTLETVKEQEPSMK</sequence>
<dbReference type="AlphaFoldDB" id="A0A1Y2G5V2"/>
<dbReference type="PANTHER" id="PTHR47356">
    <property type="entry name" value="FAD-DEPENDENT MONOOXYGENASE ASQG-RELATED"/>
    <property type="match status" value="1"/>
</dbReference>
<evidence type="ECO:0000256" key="3">
    <source>
        <dbReference type="ARBA" id="ARBA00022827"/>
    </source>
</evidence>
<gene>
    <name evidence="6" type="ORF">BCR41DRAFT_390721</name>
</gene>